<gene>
    <name evidence="1" type="ORF">GCM10023116_25240</name>
</gene>
<evidence type="ECO:0000313" key="2">
    <source>
        <dbReference type="Proteomes" id="UP001500604"/>
    </source>
</evidence>
<dbReference type="Proteomes" id="UP001500604">
    <property type="component" value="Unassembled WGS sequence"/>
</dbReference>
<comment type="caution">
    <text evidence="1">The sequence shown here is derived from an EMBL/GenBank/DDBJ whole genome shotgun (WGS) entry which is preliminary data.</text>
</comment>
<protein>
    <submittedName>
        <fullName evidence="1">Uncharacterized protein</fullName>
    </submittedName>
</protein>
<proteinExistence type="predicted"/>
<organism evidence="1 2">
    <name type="scientific">Kistimonas scapharcae</name>
    <dbReference type="NCBI Taxonomy" id="1036133"/>
    <lineage>
        <taxon>Bacteria</taxon>
        <taxon>Pseudomonadati</taxon>
        <taxon>Pseudomonadota</taxon>
        <taxon>Gammaproteobacteria</taxon>
        <taxon>Oceanospirillales</taxon>
        <taxon>Endozoicomonadaceae</taxon>
        <taxon>Kistimonas</taxon>
    </lineage>
</organism>
<sequence>MMRAEPKMMPIDIPDTNSTVAQIGTVTHIATTLTGTSKILAIVRARDSGTEDSSKLPFR</sequence>
<evidence type="ECO:0000313" key="1">
    <source>
        <dbReference type="EMBL" id="GAA4650241.1"/>
    </source>
</evidence>
<keyword evidence="2" id="KW-1185">Reference proteome</keyword>
<reference evidence="2" key="1">
    <citation type="journal article" date="2019" name="Int. J. Syst. Evol. Microbiol.">
        <title>The Global Catalogue of Microorganisms (GCM) 10K type strain sequencing project: providing services to taxonomists for standard genome sequencing and annotation.</title>
        <authorList>
            <consortium name="The Broad Institute Genomics Platform"/>
            <consortium name="The Broad Institute Genome Sequencing Center for Infectious Disease"/>
            <person name="Wu L."/>
            <person name="Ma J."/>
        </authorList>
    </citation>
    <scope>NUCLEOTIDE SEQUENCE [LARGE SCALE GENOMIC DNA]</scope>
    <source>
        <strain evidence="2">JCM 17805</strain>
    </source>
</reference>
<dbReference type="EMBL" id="BAABFL010000378">
    <property type="protein sequence ID" value="GAA4650241.1"/>
    <property type="molecule type" value="Genomic_DNA"/>
</dbReference>
<name>A0ABP8V4N7_9GAMM</name>
<accession>A0ABP8V4N7</accession>